<dbReference type="SMART" id="SM00407">
    <property type="entry name" value="IGc1"/>
    <property type="match status" value="1"/>
</dbReference>
<dbReference type="Pfam" id="PF07654">
    <property type="entry name" value="C1-set"/>
    <property type="match status" value="1"/>
</dbReference>
<dbReference type="PANTHER" id="PTHR19944:SF86">
    <property type="entry name" value="HLA CLASS II HISTOCOMPATIBILITY ANTIGEN, DR ALPHA CHAIN"/>
    <property type="match status" value="1"/>
</dbReference>
<dbReference type="InterPro" id="IPR003597">
    <property type="entry name" value="Ig_C1-set"/>
</dbReference>
<evidence type="ECO:0000313" key="5">
    <source>
        <dbReference type="Proteomes" id="UP001046870"/>
    </source>
</evidence>
<sequence>MYKVVQGERNTLICLVNNFYPPPVKVMWTKNNVEVKEGVTLSRYYPNSDFTFHQISTLSFIPEDGDLYTCSVEHKGLSQPQTKIWEPEFQTESDVAETAFCGIGLTLGLLGVGVGTFFLIKGNNCQ</sequence>
<dbReference type="InterPro" id="IPR050160">
    <property type="entry name" value="MHC/Immunoglobulin"/>
</dbReference>
<proteinExistence type="predicted"/>
<dbReference type="InterPro" id="IPR013783">
    <property type="entry name" value="Ig-like_fold"/>
</dbReference>
<gene>
    <name evidence="4" type="ORF">MATL_G00130610</name>
</gene>
<dbReference type="InterPro" id="IPR003006">
    <property type="entry name" value="Ig/MHC_CS"/>
</dbReference>
<keyword evidence="2" id="KW-0812">Transmembrane</keyword>
<evidence type="ECO:0000256" key="1">
    <source>
        <dbReference type="ARBA" id="ARBA00023319"/>
    </source>
</evidence>
<dbReference type="PROSITE" id="PS00290">
    <property type="entry name" value="IG_MHC"/>
    <property type="match status" value="1"/>
</dbReference>
<comment type="caution">
    <text evidence="4">The sequence shown here is derived from an EMBL/GenBank/DDBJ whole genome shotgun (WGS) entry which is preliminary data.</text>
</comment>
<keyword evidence="2" id="KW-0472">Membrane</keyword>
<dbReference type="AlphaFoldDB" id="A0A9D3PVF9"/>
<keyword evidence="1" id="KW-0393">Immunoglobulin domain</keyword>
<name>A0A9D3PVF9_MEGAT</name>
<feature type="transmembrane region" description="Helical" evidence="2">
    <location>
        <begin position="95"/>
        <end position="120"/>
    </location>
</feature>
<reference evidence="4" key="1">
    <citation type="submission" date="2021-01" db="EMBL/GenBank/DDBJ databases">
        <authorList>
            <person name="Zahm M."/>
            <person name="Roques C."/>
            <person name="Cabau C."/>
            <person name="Klopp C."/>
            <person name="Donnadieu C."/>
            <person name="Jouanno E."/>
            <person name="Lampietro C."/>
            <person name="Louis A."/>
            <person name="Herpin A."/>
            <person name="Echchiki A."/>
            <person name="Berthelot C."/>
            <person name="Parey E."/>
            <person name="Roest-Crollius H."/>
            <person name="Braasch I."/>
            <person name="Postlethwait J."/>
            <person name="Bobe J."/>
            <person name="Montfort J."/>
            <person name="Bouchez O."/>
            <person name="Begum T."/>
            <person name="Mejri S."/>
            <person name="Adams A."/>
            <person name="Chen W.-J."/>
            <person name="Guiguen Y."/>
        </authorList>
    </citation>
    <scope>NUCLEOTIDE SEQUENCE</scope>
    <source>
        <strain evidence="4">YG-15Mar2019-1</strain>
        <tissue evidence="4">Brain</tissue>
    </source>
</reference>
<keyword evidence="5" id="KW-1185">Reference proteome</keyword>
<evidence type="ECO:0000259" key="3">
    <source>
        <dbReference type="PROSITE" id="PS50835"/>
    </source>
</evidence>
<dbReference type="InterPro" id="IPR036179">
    <property type="entry name" value="Ig-like_dom_sf"/>
</dbReference>
<dbReference type="SUPFAM" id="SSF48726">
    <property type="entry name" value="Immunoglobulin"/>
    <property type="match status" value="1"/>
</dbReference>
<organism evidence="4 5">
    <name type="scientific">Megalops atlanticus</name>
    <name type="common">Tarpon</name>
    <name type="synonym">Clupea gigantea</name>
    <dbReference type="NCBI Taxonomy" id="7932"/>
    <lineage>
        <taxon>Eukaryota</taxon>
        <taxon>Metazoa</taxon>
        <taxon>Chordata</taxon>
        <taxon>Craniata</taxon>
        <taxon>Vertebrata</taxon>
        <taxon>Euteleostomi</taxon>
        <taxon>Actinopterygii</taxon>
        <taxon>Neopterygii</taxon>
        <taxon>Teleostei</taxon>
        <taxon>Elopiformes</taxon>
        <taxon>Megalopidae</taxon>
        <taxon>Megalops</taxon>
    </lineage>
</organism>
<accession>A0A9D3PVF9</accession>
<dbReference type="PROSITE" id="PS50835">
    <property type="entry name" value="IG_LIKE"/>
    <property type="match status" value="1"/>
</dbReference>
<evidence type="ECO:0000313" key="4">
    <source>
        <dbReference type="EMBL" id="KAG7469599.1"/>
    </source>
</evidence>
<dbReference type="Gene3D" id="2.60.40.10">
    <property type="entry name" value="Immunoglobulins"/>
    <property type="match status" value="1"/>
</dbReference>
<dbReference type="OrthoDB" id="8935021at2759"/>
<dbReference type="InterPro" id="IPR007110">
    <property type="entry name" value="Ig-like_dom"/>
</dbReference>
<keyword evidence="2" id="KW-1133">Transmembrane helix</keyword>
<protein>
    <recommendedName>
        <fullName evidence="3">Ig-like domain-containing protein</fullName>
    </recommendedName>
</protein>
<feature type="domain" description="Ig-like" evidence="3">
    <location>
        <begin position="1"/>
        <end position="74"/>
    </location>
</feature>
<dbReference type="PANTHER" id="PTHR19944">
    <property type="entry name" value="MHC CLASS II-RELATED"/>
    <property type="match status" value="1"/>
</dbReference>
<dbReference type="Proteomes" id="UP001046870">
    <property type="component" value="Chromosome 10"/>
</dbReference>
<evidence type="ECO:0000256" key="2">
    <source>
        <dbReference type="SAM" id="Phobius"/>
    </source>
</evidence>
<dbReference type="EMBL" id="JAFDVH010000010">
    <property type="protein sequence ID" value="KAG7469599.1"/>
    <property type="molecule type" value="Genomic_DNA"/>
</dbReference>